<dbReference type="PANTHER" id="PTHR30040">
    <property type="entry name" value="THIAMINE BIOSYNTHESIS LIPOPROTEIN APBE"/>
    <property type="match status" value="1"/>
</dbReference>
<reference evidence="13 14" key="2">
    <citation type="submission" date="2019-09" db="EMBL/GenBank/DDBJ databases">
        <authorList>
            <person name="Jin C."/>
        </authorList>
    </citation>
    <scope>NUCLEOTIDE SEQUENCE [LARGE SCALE GENOMIC DNA]</scope>
    <source>
        <strain evidence="13 14">BN140078</strain>
    </source>
</reference>
<keyword evidence="5 10" id="KW-0479">Metal-binding</keyword>
<dbReference type="PIRSF" id="PIRSF006268">
    <property type="entry name" value="ApbE"/>
    <property type="match status" value="1"/>
</dbReference>
<dbReference type="Gene3D" id="3.10.520.10">
    <property type="entry name" value="ApbE-like domains"/>
    <property type="match status" value="1"/>
</dbReference>
<dbReference type="AlphaFoldDB" id="A0A5B2VM06"/>
<evidence type="ECO:0000256" key="9">
    <source>
        <dbReference type="ARBA" id="ARBA00048540"/>
    </source>
</evidence>
<comment type="similarity">
    <text evidence="10">Belongs to the ApbE family.</text>
</comment>
<evidence type="ECO:0000313" key="13">
    <source>
        <dbReference type="EMBL" id="KAA2240061.1"/>
    </source>
</evidence>
<keyword evidence="12" id="KW-0732">Signal</keyword>
<dbReference type="InterPro" id="IPR003374">
    <property type="entry name" value="ApbE-like_sf"/>
</dbReference>
<dbReference type="SUPFAM" id="SSF143631">
    <property type="entry name" value="ApbE-like"/>
    <property type="match status" value="1"/>
</dbReference>
<evidence type="ECO:0000256" key="5">
    <source>
        <dbReference type="ARBA" id="ARBA00022723"/>
    </source>
</evidence>
<keyword evidence="3 10" id="KW-0285">Flavoprotein</keyword>
<evidence type="ECO:0000256" key="12">
    <source>
        <dbReference type="SAM" id="SignalP"/>
    </source>
</evidence>
<dbReference type="InterPro" id="IPR024932">
    <property type="entry name" value="ApbE"/>
</dbReference>
<sequence>MTRYLPIIFMLILASITGARAQQLQVCEGKAQGTYYIVKYISGDTRSLQKGIDSVFAAIDQSLSVYQPGSLINQFNSGSQVRMDDHLQAVITKALQVSKTTAGAFDITVKPLVDAWGFGVQRPAHRGAPTPDTLQQLLQRVGYHYLTVKGPILSKKKPGVEIDCNGIAQGYTVDVLSRFLEQHGIVNYLVDVGGELRARGMNAQHRTWMVGVERPAADSSSQPEQTLLHLQDKAIATSGNYRRFFDQGGTRFAHTIDPHNGQALHNNIISVTVIAKDCITADGFDNALILMGVEPALAFISSHPELGLEACFIYKDDQGRIAERFTPGFKQLLITAGGDK</sequence>
<dbReference type="GO" id="GO:0016740">
    <property type="term" value="F:transferase activity"/>
    <property type="evidence" value="ECO:0007669"/>
    <property type="project" value="UniProtKB-UniRule"/>
</dbReference>
<keyword evidence="4 10" id="KW-0808">Transferase</keyword>
<comment type="cofactor">
    <cofactor evidence="11">
        <name>Mg(2+)</name>
        <dbReference type="ChEBI" id="CHEBI:18420"/>
    </cofactor>
    <cofactor evidence="11">
        <name>Mn(2+)</name>
        <dbReference type="ChEBI" id="CHEBI:29035"/>
    </cofactor>
    <text evidence="11">Magnesium. Can also use manganese.</text>
</comment>
<dbReference type="PANTHER" id="PTHR30040:SF2">
    <property type="entry name" value="FAD:PROTEIN FMN TRANSFERASE"/>
    <property type="match status" value="1"/>
</dbReference>
<feature type="chain" id="PRO_5039906625" description="FAD:protein FMN transferase" evidence="12">
    <location>
        <begin position="22"/>
        <end position="340"/>
    </location>
</feature>
<keyword evidence="6 10" id="KW-0274">FAD</keyword>
<dbReference type="Pfam" id="PF02424">
    <property type="entry name" value="ApbE"/>
    <property type="match status" value="1"/>
</dbReference>
<keyword evidence="14" id="KW-1185">Reference proteome</keyword>
<dbReference type="EMBL" id="VUOC01000004">
    <property type="protein sequence ID" value="KAA2240061.1"/>
    <property type="molecule type" value="Genomic_DNA"/>
</dbReference>
<proteinExistence type="inferred from homology"/>
<protein>
    <recommendedName>
        <fullName evidence="2 10">FAD:protein FMN transferase</fullName>
        <ecNumber evidence="1 10">2.7.1.180</ecNumber>
    </recommendedName>
    <alternativeName>
        <fullName evidence="8 10">Flavin transferase</fullName>
    </alternativeName>
</protein>
<evidence type="ECO:0000256" key="10">
    <source>
        <dbReference type="PIRNR" id="PIRNR006268"/>
    </source>
</evidence>
<evidence type="ECO:0000256" key="2">
    <source>
        <dbReference type="ARBA" id="ARBA00016337"/>
    </source>
</evidence>
<feature type="binding site" evidence="11">
    <location>
        <position position="166"/>
    </location>
    <ligand>
        <name>Mg(2+)</name>
        <dbReference type="ChEBI" id="CHEBI:18420"/>
    </ligand>
</feature>
<comment type="catalytic activity">
    <reaction evidence="9 10">
        <text>L-threonyl-[protein] + FAD = FMN-L-threonyl-[protein] + AMP + H(+)</text>
        <dbReference type="Rhea" id="RHEA:36847"/>
        <dbReference type="Rhea" id="RHEA-COMP:11060"/>
        <dbReference type="Rhea" id="RHEA-COMP:11061"/>
        <dbReference type="ChEBI" id="CHEBI:15378"/>
        <dbReference type="ChEBI" id="CHEBI:30013"/>
        <dbReference type="ChEBI" id="CHEBI:57692"/>
        <dbReference type="ChEBI" id="CHEBI:74257"/>
        <dbReference type="ChEBI" id="CHEBI:456215"/>
        <dbReference type="EC" id="2.7.1.180"/>
    </reaction>
</comment>
<reference evidence="13 14" key="1">
    <citation type="submission" date="2019-09" db="EMBL/GenBank/DDBJ databases">
        <title>Chitinophaga ginsengihumi sp. nov., isolated from soil of ginseng rhizosphere.</title>
        <authorList>
            <person name="Lee J."/>
        </authorList>
    </citation>
    <scope>NUCLEOTIDE SEQUENCE [LARGE SCALE GENOMIC DNA]</scope>
    <source>
        <strain evidence="13 14">BN140078</strain>
    </source>
</reference>
<accession>A0A5B2VM06</accession>
<dbReference type="RefSeq" id="WP_149841239.1">
    <property type="nucleotide sequence ID" value="NZ_VUOC01000004.1"/>
</dbReference>
<dbReference type="EC" id="2.7.1.180" evidence="1 10"/>
<feature type="binding site" evidence="11">
    <location>
        <position position="282"/>
    </location>
    <ligand>
        <name>Mg(2+)</name>
        <dbReference type="ChEBI" id="CHEBI:18420"/>
    </ligand>
</feature>
<evidence type="ECO:0000313" key="14">
    <source>
        <dbReference type="Proteomes" id="UP000324611"/>
    </source>
</evidence>
<keyword evidence="7 10" id="KW-0460">Magnesium</keyword>
<name>A0A5B2VM06_9BACT</name>
<dbReference type="GO" id="GO:0046872">
    <property type="term" value="F:metal ion binding"/>
    <property type="evidence" value="ECO:0007669"/>
    <property type="project" value="UniProtKB-UniRule"/>
</dbReference>
<comment type="caution">
    <text evidence="13">The sequence shown here is derived from an EMBL/GenBank/DDBJ whole genome shotgun (WGS) entry which is preliminary data.</text>
</comment>
<evidence type="ECO:0000256" key="1">
    <source>
        <dbReference type="ARBA" id="ARBA00011955"/>
    </source>
</evidence>
<gene>
    <name evidence="13" type="ORF">F0L74_28225</name>
</gene>
<evidence type="ECO:0000256" key="3">
    <source>
        <dbReference type="ARBA" id="ARBA00022630"/>
    </source>
</evidence>
<evidence type="ECO:0000256" key="8">
    <source>
        <dbReference type="ARBA" id="ARBA00031306"/>
    </source>
</evidence>
<feature type="signal peptide" evidence="12">
    <location>
        <begin position="1"/>
        <end position="21"/>
    </location>
</feature>
<organism evidence="13 14">
    <name type="scientific">Chitinophaga agrisoli</name>
    <dbReference type="NCBI Taxonomy" id="2607653"/>
    <lineage>
        <taxon>Bacteria</taxon>
        <taxon>Pseudomonadati</taxon>
        <taxon>Bacteroidota</taxon>
        <taxon>Chitinophagia</taxon>
        <taxon>Chitinophagales</taxon>
        <taxon>Chitinophagaceae</taxon>
        <taxon>Chitinophaga</taxon>
    </lineage>
</organism>
<evidence type="ECO:0000256" key="11">
    <source>
        <dbReference type="PIRSR" id="PIRSR006268-2"/>
    </source>
</evidence>
<evidence type="ECO:0000256" key="7">
    <source>
        <dbReference type="ARBA" id="ARBA00022842"/>
    </source>
</evidence>
<dbReference type="Proteomes" id="UP000324611">
    <property type="component" value="Unassembled WGS sequence"/>
</dbReference>
<evidence type="ECO:0000256" key="4">
    <source>
        <dbReference type="ARBA" id="ARBA00022679"/>
    </source>
</evidence>
<evidence type="ECO:0000256" key="6">
    <source>
        <dbReference type="ARBA" id="ARBA00022827"/>
    </source>
</evidence>